<keyword evidence="2" id="KW-1185">Reference proteome</keyword>
<gene>
    <name evidence="1" type="ORF">AVEN_266393_1</name>
</gene>
<comment type="caution">
    <text evidence="1">The sequence shown here is derived from an EMBL/GenBank/DDBJ whole genome shotgun (WGS) entry which is preliminary data.</text>
</comment>
<proteinExistence type="predicted"/>
<name>A0A4Y2F7S7_ARAVE</name>
<organism evidence="1 2">
    <name type="scientific">Araneus ventricosus</name>
    <name type="common">Orbweaver spider</name>
    <name type="synonym">Epeira ventricosa</name>
    <dbReference type="NCBI Taxonomy" id="182803"/>
    <lineage>
        <taxon>Eukaryota</taxon>
        <taxon>Metazoa</taxon>
        <taxon>Ecdysozoa</taxon>
        <taxon>Arthropoda</taxon>
        <taxon>Chelicerata</taxon>
        <taxon>Arachnida</taxon>
        <taxon>Araneae</taxon>
        <taxon>Araneomorphae</taxon>
        <taxon>Entelegynae</taxon>
        <taxon>Araneoidea</taxon>
        <taxon>Araneidae</taxon>
        <taxon>Araneus</taxon>
    </lineage>
</organism>
<dbReference type="Proteomes" id="UP000499080">
    <property type="component" value="Unassembled WGS sequence"/>
</dbReference>
<accession>A0A4Y2F7S7</accession>
<protein>
    <submittedName>
        <fullName evidence="1">Uncharacterized protein</fullName>
    </submittedName>
</protein>
<dbReference type="EMBL" id="BGPR01000833">
    <property type="protein sequence ID" value="GBM37292.1"/>
    <property type="molecule type" value="Genomic_DNA"/>
</dbReference>
<dbReference type="AlphaFoldDB" id="A0A4Y2F7S7"/>
<evidence type="ECO:0000313" key="2">
    <source>
        <dbReference type="Proteomes" id="UP000499080"/>
    </source>
</evidence>
<evidence type="ECO:0000313" key="1">
    <source>
        <dbReference type="EMBL" id="GBM37292.1"/>
    </source>
</evidence>
<reference evidence="1 2" key="1">
    <citation type="journal article" date="2019" name="Sci. Rep.">
        <title>Orb-weaving spider Araneus ventricosus genome elucidates the spidroin gene catalogue.</title>
        <authorList>
            <person name="Kono N."/>
            <person name="Nakamura H."/>
            <person name="Ohtoshi R."/>
            <person name="Moran D.A.P."/>
            <person name="Shinohara A."/>
            <person name="Yoshida Y."/>
            <person name="Fujiwara M."/>
            <person name="Mori M."/>
            <person name="Tomita M."/>
            <person name="Arakawa K."/>
        </authorList>
    </citation>
    <scope>NUCLEOTIDE SEQUENCE [LARGE SCALE GENOMIC DNA]</scope>
</reference>
<sequence length="97" mass="10664">MNSLASEESSARYSVALGGHLGSISCNPDIPFSSNKFSYVYESNSFGSKVKQCNDSRSKTCPLFDKSLISSDNTIKYGCKSFNVTYFLNVAFATWDT</sequence>